<name>A0ABP2IZB5_9ACTN</name>
<feature type="domain" description="Mur ligase central" evidence="17">
    <location>
        <begin position="153"/>
        <end position="334"/>
    </location>
</feature>
<dbReference type="Pfam" id="PF01225">
    <property type="entry name" value="Mur_ligase"/>
    <property type="match status" value="1"/>
</dbReference>
<dbReference type="RefSeq" id="WP_006304051.1">
    <property type="nucleotide sequence ID" value="NZ_AEDQ01000017.1"/>
</dbReference>
<dbReference type="Gene3D" id="3.40.1190.10">
    <property type="entry name" value="Mur-like, catalytic domain"/>
    <property type="match status" value="1"/>
</dbReference>
<keyword evidence="6 14" id="KW-0132">Cell division</keyword>
<dbReference type="HAMAP" id="MF_00046">
    <property type="entry name" value="MurC"/>
    <property type="match status" value="1"/>
</dbReference>
<dbReference type="PANTHER" id="PTHR43445">
    <property type="entry name" value="UDP-N-ACETYLMURAMATE--L-ALANINE LIGASE-RELATED"/>
    <property type="match status" value="1"/>
</dbReference>
<evidence type="ECO:0000256" key="5">
    <source>
        <dbReference type="ARBA" id="ARBA00022598"/>
    </source>
</evidence>
<dbReference type="SUPFAM" id="SSF53623">
    <property type="entry name" value="MurD-like peptide ligases, catalytic domain"/>
    <property type="match status" value="1"/>
</dbReference>
<keyword evidence="11 14" id="KW-0131">Cell cycle</keyword>
<comment type="subcellular location">
    <subcellularLocation>
        <location evidence="1 14">Cytoplasm</location>
    </subcellularLocation>
</comment>
<dbReference type="EC" id="6.3.2.8" evidence="3 14"/>
<keyword evidence="7 14" id="KW-0547">Nucleotide-binding</keyword>
<evidence type="ECO:0000313" key="19">
    <source>
        <dbReference type="Proteomes" id="UP000004431"/>
    </source>
</evidence>
<keyword evidence="10 14" id="KW-0573">Peptidoglycan synthesis</keyword>
<evidence type="ECO:0000256" key="14">
    <source>
        <dbReference type="HAMAP-Rule" id="MF_00046"/>
    </source>
</evidence>
<sequence>MLNSSSQSVSGISSAVPAALTPAATFEPQPLLDTEGFSKLEKSTHIARAHFIGIGGAGMSGIALVLHERGCVVTGSDLKSSHYVRELEDAGIHVHIGHTKDTIEAAKPDVVVVSSAILQTNPELVYAKEHGIAIWPRAKMLSYLSLHAKTIAVAGTHGKTTTSSMIATMLDHMGDDPSFLIGGIVEEYKTNGRSGKSDYFVCEADESDGSFMYLNPHVAVITNIEADHLDHYKTFDNLTRTFAAFMDLVGSDGTVVICGDNPTCRALAQASSRHVVTYGFDATCDYVCTLGANTHTITNSFQVRCPSGEELAITLTANPGTHNALNATAAIAAAGALGLDVYAAAKALCTFKGAHRRFTHMGTWNDICVVDDYGHHPTEIKATLAAAKNLQFKRIVCVFQPHRYTRTQALMNEFADAFVDADVVIVTDVFSAGETPIPGVTGQHVAQLIAKRHPSCITESIPQKKAVVNRLIELLQPGDLLITQGAGDVVSIGSSYLERVQGK</sequence>
<feature type="binding site" evidence="14">
    <location>
        <begin position="155"/>
        <end position="161"/>
    </location>
    <ligand>
        <name>ATP</name>
        <dbReference type="ChEBI" id="CHEBI:30616"/>
    </ligand>
</feature>
<evidence type="ECO:0000256" key="1">
    <source>
        <dbReference type="ARBA" id="ARBA00004496"/>
    </source>
</evidence>
<feature type="domain" description="Mur ligase N-terminal catalytic" evidence="15">
    <location>
        <begin position="49"/>
        <end position="145"/>
    </location>
</feature>
<dbReference type="InterPro" id="IPR036565">
    <property type="entry name" value="Mur-like_cat_sf"/>
</dbReference>
<dbReference type="EMBL" id="AEDQ01000017">
    <property type="protein sequence ID" value="EFL44339.1"/>
    <property type="molecule type" value="Genomic_DNA"/>
</dbReference>
<dbReference type="GO" id="GO:0008763">
    <property type="term" value="F:UDP-N-acetylmuramate-L-alanine ligase activity"/>
    <property type="evidence" value="ECO:0007669"/>
    <property type="project" value="UniProtKB-EC"/>
</dbReference>
<protein>
    <recommendedName>
        <fullName evidence="3 14">UDP-N-acetylmuramate--L-alanine ligase</fullName>
        <ecNumber evidence="3 14">6.3.2.8</ecNumber>
    </recommendedName>
    <alternativeName>
        <fullName evidence="14">UDP-N-acetylmuramoyl-L-alanine synthetase</fullName>
    </alternativeName>
</protein>
<dbReference type="InterPro" id="IPR004101">
    <property type="entry name" value="Mur_ligase_C"/>
</dbReference>
<reference evidence="18 19" key="1">
    <citation type="submission" date="2010-08" db="EMBL/GenBank/DDBJ databases">
        <authorList>
            <person name="Durkin A.S."/>
            <person name="Madupu R."/>
            <person name="Torralba M."/>
            <person name="Gillis M."/>
            <person name="Methe B."/>
            <person name="Sutton G."/>
            <person name="Nelson K.E."/>
        </authorList>
    </citation>
    <scope>NUCLEOTIDE SEQUENCE [LARGE SCALE GENOMIC DNA]</scope>
    <source>
        <strain evidence="18 19">PB189-T1-4</strain>
    </source>
</reference>
<dbReference type="Gene3D" id="3.40.50.720">
    <property type="entry name" value="NAD(P)-binding Rossmann-like Domain"/>
    <property type="match status" value="1"/>
</dbReference>
<comment type="function">
    <text evidence="14">Cell wall formation.</text>
</comment>
<comment type="pathway">
    <text evidence="2 14">Cell wall biogenesis; peptidoglycan biosynthesis.</text>
</comment>
<evidence type="ECO:0000256" key="7">
    <source>
        <dbReference type="ARBA" id="ARBA00022741"/>
    </source>
</evidence>
<evidence type="ECO:0000256" key="11">
    <source>
        <dbReference type="ARBA" id="ARBA00023306"/>
    </source>
</evidence>
<keyword evidence="5 14" id="KW-0436">Ligase</keyword>
<feature type="domain" description="Mur ligase C-terminal" evidence="16">
    <location>
        <begin position="356"/>
        <end position="487"/>
    </location>
</feature>
<dbReference type="SUPFAM" id="SSF51984">
    <property type="entry name" value="MurCD N-terminal domain"/>
    <property type="match status" value="1"/>
</dbReference>
<dbReference type="Gene3D" id="3.90.190.20">
    <property type="entry name" value="Mur ligase, C-terminal domain"/>
    <property type="match status" value="1"/>
</dbReference>
<gene>
    <name evidence="14 18" type="primary">murC</name>
    <name evidence="18" type="ORF">HMPREF9248_0972</name>
</gene>
<dbReference type="NCBIfam" id="TIGR01082">
    <property type="entry name" value="murC"/>
    <property type="match status" value="1"/>
</dbReference>
<dbReference type="InterPro" id="IPR036615">
    <property type="entry name" value="Mur_ligase_C_dom_sf"/>
</dbReference>
<evidence type="ECO:0000313" key="18">
    <source>
        <dbReference type="EMBL" id="EFL44339.1"/>
    </source>
</evidence>
<comment type="similarity">
    <text evidence="14">Belongs to the MurCDEF family.</text>
</comment>
<dbReference type="InterPro" id="IPR013221">
    <property type="entry name" value="Mur_ligase_cen"/>
</dbReference>
<dbReference type="InterPro" id="IPR005758">
    <property type="entry name" value="UDP-N-AcMur_Ala_ligase_MurC"/>
</dbReference>
<evidence type="ECO:0000256" key="2">
    <source>
        <dbReference type="ARBA" id="ARBA00004752"/>
    </source>
</evidence>
<evidence type="ECO:0000259" key="15">
    <source>
        <dbReference type="Pfam" id="PF01225"/>
    </source>
</evidence>
<dbReference type="PANTHER" id="PTHR43445:SF3">
    <property type="entry name" value="UDP-N-ACETYLMURAMATE--L-ALANINE LIGASE"/>
    <property type="match status" value="1"/>
</dbReference>
<keyword evidence="4 14" id="KW-0963">Cytoplasm</keyword>
<dbReference type="SUPFAM" id="SSF53244">
    <property type="entry name" value="MurD-like peptide ligases, peptide-binding domain"/>
    <property type="match status" value="1"/>
</dbReference>
<evidence type="ECO:0000256" key="8">
    <source>
        <dbReference type="ARBA" id="ARBA00022840"/>
    </source>
</evidence>
<evidence type="ECO:0000259" key="16">
    <source>
        <dbReference type="Pfam" id="PF02875"/>
    </source>
</evidence>
<dbReference type="Proteomes" id="UP000004431">
    <property type="component" value="Unassembled WGS sequence"/>
</dbReference>
<dbReference type="Pfam" id="PF02875">
    <property type="entry name" value="Mur_ligase_C"/>
    <property type="match status" value="1"/>
</dbReference>
<keyword evidence="19" id="KW-1185">Reference proteome</keyword>
<evidence type="ECO:0000256" key="9">
    <source>
        <dbReference type="ARBA" id="ARBA00022960"/>
    </source>
</evidence>
<keyword evidence="8 14" id="KW-0067">ATP-binding</keyword>
<dbReference type="InterPro" id="IPR000713">
    <property type="entry name" value="Mur_ligase_N"/>
</dbReference>
<evidence type="ECO:0000259" key="17">
    <source>
        <dbReference type="Pfam" id="PF08245"/>
    </source>
</evidence>
<evidence type="ECO:0000256" key="3">
    <source>
        <dbReference type="ARBA" id="ARBA00012211"/>
    </source>
</evidence>
<evidence type="ECO:0000256" key="13">
    <source>
        <dbReference type="ARBA" id="ARBA00047833"/>
    </source>
</evidence>
<evidence type="ECO:0000256" key="10">
    <source>
        <dbReference type="ARBA" id="ARBA00022984"/>
    </source>
</evidence>
<accession>A0ABP2IZB5</accession>
<organism evidence="18 19">
    <name type="scientific">Fannyhessea vaginae PB189-T1-4</name>
    <dbReference type="NCBI Taxonomy" id="866774"/>
    <lineage>
        <taxon>Bacteria</taxon>
        <taxon>Bacillati</taxon>
        <taxon>Actinomycetota</taxon>
        <taxon>Coriobacteriia</taxon>
        <taxon>Coriobacteriales</taxon>
        <taxon>Atopobiaceae</taxon>
        <taxon>Fannyhessea</taxon>
    </lineage>
</organism>
<proteinExistence type="inferred from homology"/>
<evidence type="ECO:0000256" key="6">
    <source>
        <dbReference type="ARBA" id="ARBA00022618"/>
    </source>
</evidence>
<comment type="caution">
    <text evidence="18">The sequence shown here is derived from an EMBL/GenBank/DDBJ whole genome shotgun (WGS) entry which is preliminary data.</text>
</comment>
<comment type="catalytic activity">
    <reaction evidence="13 14">
        <text>UDP-N-acetyl-alpha-D-muramate + L-alanine + ATP = UDP-N-acetyl-alpha-D-muramoyl-L-alanine + ADP + phosphate + H(+)</text>
        <dbReference type="Rhea" id="RHEA:23372"/>
        <dbReference type="ChEBI" id="CHEBI:15378"/>
        <dbReference type="ChEBI" id="CHEBI:30616"/>
        <dbReference type="ChEBI" id="CHEBI:43474"/>
        <dbReference type="ChEBI" id="CHEBI:57972"/>
        <dbReference type="ChEBI" id="CHEBI:70757"/>
        <dbReference type="ChEBI" id="CHEBI:83898"/>
        <dbReference type="ChEBI" id="CHEBI:456216"/>
        <dbReference type="EC" id="6.3.2.8"/>
    </reaction>
</comment>
<evidence type="ECO:0000256" key="4">
    <source>
        <dbReference type="ARBA" id="ARBA00022490"/>
    </source>
</evidence>
<evidence type="ECO:0000256" key="12">
    <source>
        <dbReference type="ARBA" id="ARBA00023316"/>
    </source>
</evidence>
<keyword evidence="12 14" id="KW-0961">Cell wall biogenesis/degradation</keyword>
<dbReference type="Pfam" id="PF08245">
    <property type="entry name" value="Mur_ligase_M"/>
    <property type="match status" value="1"/>
</dbReference>
<dbReference type="InterPro" id="IPR050061">
    <property type="entry name" value="MurCDEF_pg_biosynth"/>
</dbReference>
<keyword evidence="9 14" id="KW-0133">Cell shape</keyword>